<organism evidence="2 3">
    <name type="scientific">Glossina hytrovirus (isolate Glossina pallidipes/Ethiopia/Seibersdorf/-)</name>
    <name type="common">GHV</name>
    <dbReference type="NCBI Taxonomy" id="379529"/>
    <lineage>
        <taxon>Viruses</taxon>
        <taxon>Viruses incertae sedis</taxon>
        <taxon>Naldaviricetes</taxon>
        <taxon>Lefavirales</taxon>
        <taxon>Hytrosaviridae</taxon>
        <taxon>Glossinavirus</taxon>
        <taxon>Glossinavirus glopallidipedis</taxon>
    </lineage>
</organism>
<evidence type="ECO:0000313" key="2">
    <source>
        <dbReference type="EMBL" id="AMB48648.1"/>
    </source>
</evidence>
<protein>
    <submittedName>
        <fullName evidence="2">Tegument protein</fullName>
    </submittedName>
</protein>
<proteinExistence type="predicted"/>
<keyword evidence="1" id="KW-0812">Transmembrane</keyword>
<keyword evidence="1" id="KW-1133">Transmembrane helix</keyword>
<evidence type="ECO:0000256" key="1">
    <source>
        <dbReference type="SAM" id="Phobius"/>
    </source>
</evidence>
<name>A0A0Y0GFJ6_GHVS</name>
<feature type="transmembrane region" description="Helical" evidence="1">
    <location>
        <begin position="123"/>
        <end position="143"/>
    </location>
</feature>
<accession>A0A0Y0GFJ6</accession>
<keyword evidence="1" id="KW-0472">Membrane</keyword>
<dbReference type="EMBL" id="KU050077">
    <property type="protein sequence ID" value="AMB48648.1"/>
    <property type="molecule type" value="Genomic_DNA"/>
</dbReference>
<sequence>MYIKQMERKKTAQNEFLNDYQQNVSTILNGTNKSMVERAYRQLLHMAEHVQNILGHDIDEQEFNLNVARGAFRLNDITKLRQLANNFSSDNRFKQFLLLRSQINKENIQQELYKEKKKQNNQLLVQHVAFSLLTASIVGLVYAL</sequence>
<dbReference type="Proteomes" id="UP000282469">
    <property type="component" value="Segment"/>
</dbReference>
<reference evidence="2 3" key="1">
    <citation type="journal article" date="2016" name="J. Gen. Virol.">
        <title>Comprehensive annotation of Glossina pallidipes salivary gland hypertrophy virus from Ethiopian tsetse flies: a proteogenomics approach.</title>
        <authorList>
            <person name="Abd-Alla A.M."/>
            <person name="Kariithi H.M."/>
            <person name="Cousserans F."/>
            <person name="Parker N.J."/>
            <person name="Ince I.A."/>
            <person name="Scully E.D."/>
            <person name="Boeren S."/>
            <person name="Geib S.M."/>
            <person name="Mekonnen S."/>
            <person name="Vlak J.M."/>
            <person name="Parker A.G."/>
            <person name="Vreysen M.J."/>
            <person name="Bergoin M."/>
        </authorList>
    </citation>
    <scope>NUCLEOTIDE SEQUENCE [LARGE SCALE GENOMIC DNA]</scope>
    <source>
        <strain evidence="2 3">Ethiopian</strain>
    </source>
</reference>
<gene>
    <name evidence="2" type="ORF">GpSGHVEth044</name>
</gene>
<organismHost>
    <name type="scientific">Glossina</name>
    <name type="common">tsetse flies</name>
    <dbReference type="NCBI Taxonomy" id="7393"/>
</organismHost>
<evidence type="ECO:0000313" key="3">
    <source>
        <dbReference type="Proteomes" id="UP000282469"/>
    </source>
</evidence>